<evidence type="ECO:0000256" key="7">
    <source>
        <dbReference type="SAM" id="MobiDB-lite"/>
    </source>
</evidence>
<dbReference type="InterPro" id="IPR013786">
    <property type="entry name" value="AcylCoA_DH/ox_N"/>
</dbReference>
<evidence type="ECO:0000313" key="12">
    <source>
        <dbReference type="Proteomes" id="UP000727993"/>
    </source>
</evidence>
<dbReference type="InterPro" id="IPR052161">
    <property type="entry name" value="Mycobact_Acyl-CoA_DH"/>
</dbReference>
<dbReference type="Pfam" id="PF02771">
    <property type="entry name" value="Acyl-CoA_dh_N"/>
    <property type="match status" value="1"/>
</dbReference>
<comment type="similarity">
    <text evidence="2 6">Belongs to the acyl-CoA dehydrogenase family.</text>
</comment>
<evidence type="ECO:0000256" key="3">
    <source>
        <dbReference type="ARBA" id="ARBA00022630"/>
    </source>
</evidence>
<dbReference type="InterPro" id="IPR009100">
    <property type="entry name" value="AcylCoA_DH/oxidase_NM_dom_sf"/>
</dbReference>
<gene>
    <name evidence="11" type="ORF">IPN02_09500</name>
</gene>
<dbReference type="AlphaFoldDB" id="A0A936NCR9"/>
<organism evidence="11 12">
    <name type="scientific">Candidatus Neomicrothrix subdominans</name>
    <dbReference type="NCBI Taxonomy" id="2954438"/>
    <lineage>
        <taxon>Bacteria</taxon>
        <taxon>Bacillati</taxon>
        <taxon>Actinomycetota</taxon>
        <taxon>Acidimicrobiia</taxon>
        <taxon>Acidimicrobiales</taxon>
        <taxon>Microthrixaceae</taxon>
        <taxon>Candidatus Neomicrothrix</taxon>
    </lineage>
</organism>
<dbReference type="Gene3D" id="1.10.540.10">
    <property type="entry name" value="Acyl-CoA dehydrogenase/oxidase, N-terminal domain"/>
    <property type="match status" value="1"/>
</dbReference>
<protein>
    <submittedName>
        <fullName evidence="11">Acyl-CoA dehydrogenase family protein</fullName>
    </submittedName>
</protein>
<dbReference type="Proteomes" id="UP000727993">
    <property type="component" value="Unassembled WGS sequence"/>
</dbReference>
<evidence type="ECO:0000256" key="2">
    <source>
        <dbReference type="ARBA" id="ARBA00009347"/>
    </source>
</evidence>
<dbReference type="InterPro" id="IPR006091">
    <property type="entry name" value="Acyl-CoA_Oxase/DH_mid-dom"/>
</dbReference>
<dbReference type="Gene3D" id="1.20.140.10">
    <property type="entry name" value="Butyryl-CoA Dehydrogenase, subunit A, domain 3"/>
    <property type="match status" value="1"/>
</dbReference>
<evidence type="ECO:0000256" key="5">
    <source>
        <dbReference type="ARBA" id="ARBA00023002"/>
    </source>
</evidence>
<comment type="caution">
    <text evidence="11">The sequence shown here is derived from an EMBL/GenBank/DDBJ whole genome shotgun (WGS) entry which is preliminary data.</text>
</comment>
<feature type="domain" description="Acyl-CoA oxidase/dehydrogenase middle" evidence="9">
    <location>
        <begin position="130"/>
        <end position="214"/>
    </location>
</feature>
<keyword evidence="3 6" id="KW-0285">Flavoprotein</keyword>
<comment type="cofactor">
    <cofactor evidence="1 6">
        <name>FAD</name>
        <dbReference type="ChEBI" id="CHEBI:57692"/>
    </cofactor>
</comment>
<evidence type="ECO:0000256" key="1">
    <source>
        <dbReference type="ARBA" id="ARBA00001974"/>
    </source>
</evidence>
<keyword evidence="5 6" id="KW-0560">Oxidoreductase</keyword>
<dbReference type="SUPFAM" id="SSF47203">
    <property type="entry name" value="Acyl-CoA dehydrogenase C-terminal domain-like"/>
    <property type="match status" value="1"/>
</dbReference>
<dbReference type="GO" id="GO:0050660">
    <property type="term" value="F:flavin adenine dinucleotide binding"/>
    <property type="evidence" value="ECO:0007669"/>
    <property type="project" value="InterPro"/>
</dbReference>
<feature type="region of interest" description="Disordered" evidence="7">
    <location>
        <begin position="387"/>
        <end position="407"/>
    </location>
</feature>
<dbReference type="GO" id="GO:0016627">
    <property type="term" value="F:oxidoreductase activity, acting on the CH-CH group of donors"/>
    <property type="evidence" value="ECO:0007669"/>
    <property type="project" value="InterPro"/>
</dbReference>
<evidence type="ECO:0000259" key="10">
    <source>
        <dbReference type="Pfam" id="PF02771"/>
    </source>
</evidence>
<dbReference type="InterPro" id="IPR037069">
    <property type="entry name" value="AcylCoA_DH/ox_N_sf"/>
</dbReference>
<dbReference type="InterPro" id="IPR046373">
    <property type="entry name" value="Acyl-CoA_Oxase/DH_mid-dom_sf"/>
</dbReference>
<dbReference type="SUPFAM" id="SSF56645">
    <property type="entry name" value="Acyl-CoA dehydrogenase NM domain-like"/>
    <property type="match status" value="1"/>
</dbReference>
<feature type="domain" description="Acyl-CoA dehydrogenase/oxidase C-terminal" evidence="8">
    <location>
        <begin position="236"/>
        <end position="383"/>
    </location>
</feature>
<feature type="domain" description="Acyl-CoA dehydrogenase/oxidase N-terminal" evidence="10">
    <location>
        <begin position="9"/>
        <end position="126"/>
    </location>
</feature>
<dbReference type="Pfam" id="PF00441">
    <property type="entry name" value="Acyl-CoA_dh_1"/>
    <property type="match status" value="1"/>
</dbReference>
<evidence type="ECO:0000256" key="6">
    <source>
        <dbReference type="RuleBase" id="RU362125"/>
    </source>
</evidence>
<sequence>MDFDESPDEAGFRAEAVAWLDEHRSSPEALRVRRRPGEDDAAFVERARPWQALLADHGWAAITWPETYGGRGAPPAYAAIFSEEAAKRSLPTSPFVVGTGMAGPTIITHGDADQLARYLPPMLRGDEVWCQLFSETGAGSDLAGLATRAVRDGNEWVIDGQKVWTSGAHYSDYGILLARTDPNVPKHRGITYFLIDMHQPGVEIRPLRQITGASHFSEVFLTGARVPNDAVLGGVGGGWAAAMTTLANERTFMGGHGGGPGLADLFGLARRSGATAEPRVRQGLAAAHSRAQIMNYLGMQARTAAAKGQPPGPGTSALKLMAAQHRKRNADLALAIEGAAGMLAAASAPEGGQWQQYFLSAPSIRIAGGSDEIQRNIMGERVLGLPPEARQDKHVPFRDVPTSANRG</sequence>
<dbReference type="GO" id="GO:0005886">
    <property type="term" value="C:plasma membrane"/>
    <property type="evidence" value="ECO:0007669"/>
    <property type="project" value="TreeGrafter"/>
</dbReference>
<dbReference type="InterPro" id="IPR036250">
    <property type="entry name" value="AcylCo_DH-like_C"/>
</dbReference>
<name>A0A936NCR9_9ACTN</name>
<dbReference type="Gene3D" id="2.40.110.10">
    <property type="entry name" value="Butyryl-CoA Dehydrogenase, subunit A, domain 2"/>
    <property type="match status" value="1"/>
</dbReference>
<evidence type="ECO:0000313" key="11">
    <source>
        <dbReference type="EMBL" id="MBK9297053.1"/>
    </source>
</evidence>
<dbReference type="InterPro" id="IPR009075">
    <property type="entry name" value="AcylCo_DH/oxidase_C"/>
</dbReference>
<evidence type="ECO:0000259" key="9">
    <source>
        <dbReference type="Pfam" id="PF02770"/>
    </source>
</evidence>
<dbReference type="FunFam" id="2.40.110.10:FF:000011">
    <property type="entry name" value="Acyl-CoA dehydrogenase FadE34"/>
    <property type="match status" value="1"/>
</dbReference>
<evidence type="ECO:0000256" key="4">
    <source>
        <dbReference type="ARBA" id="ARBA00022827"/>
    </source>
</evidence>
<dbReference type="EMBL" id="JADJZA010000006">
    <property type="protein sequence ID" value="MBK9297053.1"/>
    <property type="molecule type" value="Genomic_DNA"/>
</dbReference>
<keyword evidence="4 6" id="KW-0274">FAD</keyword>
<evidence type="ECO:0000259" key="8">
    <source>
        <dbReference type="Pfam" id="PF00441"/>
    </source>
</evidence>
<dbReference type="Pfam" id="PF02770">
    <property type="entry name" value="Acyl-CoA_dh_M"/>
    <property type="match status" value="1"/>
</dbReference>
<reference evidence="11 12" key="1">
    <citation type="submission" date="2020-10" db="EMBL/GenBank/DDBJ databases">
        <title>Connecting structure to function with the recovery of over 1000 high-quality activated sludge metagenome-assembled genomes encoding full-length rRNA genes using long-read sequencing.</title>
        <authorList>
            <person name="Singleton C.M."/>
            <person name="Petriglieri F."/>
            <person name="Kristensen J.M."/>
            <person name="Kirkegaard R.H."/>
            <person name="Michaelsen T.Y."/>
            <person name="Andersen M.H."/>
            <person name="Karst S.M."/>
            <person name="Dueholm M.S."/>
            <person name="Nielsen P.H."/>
            <person name="Albertsen M."/>
        </authorList>
    </citation>
    <scope>NUCLEOTIDE SEQUENCE [LARGE SCALE GENOMIC DNA]</scope>
    <source>
        <strain evidence="11">Lyne_18-Q3-R50-59_MAXAC.006</strain>
    </source>
</reference>
<dbReference type="PANTHER" id="PTHR43292">
    <property type="entry name" value="ACYL-COA DEHYDROGENASE"/>
    <property type="match status" value="1"/>
</dbReference>
<proteinExistence type="inferred from homology"/>
<dbReference type="PANTHER" id="PTHR43292:SF4">
    <property type="entry name" value="ACYL-COA DEHYDROGENASE FADE34"/>
    <property type="match status" value="1"/>
</dbReference>
<accession>A0A936NCR9</accession>